<accession>A0ABV6YEF4</accession>
<reference evidence="1 2" key="1">
    <citation type="submission" date="2024-09" db="EMBL/GenBank/DDBJ databases">
        <title>Nodulacao em especies de Leguminosae Basais da Amazonia e Caracterizacao dos Rizobios e Bacterias Associadas aos Nodulos.</title>
        <authorList>
            <person name="Jambeiro I.C.A."/>
            <person name="Lopes I.S."/>
            <person name="Aguiar E.R.G.R."/>
            <person name="Santos A.F.J."/>
            <person name="Dos Santos J.M.F."/>
            <person name="Gross E."/>
        </authorList>
    </citation>
    <scope>NUCLEOTIDE SEQUENCE [LARGE SCALE GENOMIC DNA]</scope>
    <source>
        <strain evidence="1 2">BRUESC1165</strain>
    </source>
</reference>
<dbReference type="EMBL" id="JBHOMY010000119">
    <property type="protein sequence ID" value="MFC1459672.1"/>
    <property type="molecule type" value="Genomic_DNA"/>
</dbReference>
<protein>
    <submittedName>
        <fullName evidence="1">Uncharacterized protein</fullName>
    </submittedName>
</protein>
<name>A0ABV6YEF4_9HYPH</name>
<dbReference type="RefSeq" id="WP_377031232.1">
    <property type="nucleotide sequence ID" value="NZ_JBHOMY010000119.1"/>
</dbReference>
<sequence length="132" mass="12613">MEEVTVTLAATETAGATQEAGTSVARLAAEETAAVAGTATLTADVVAGPEVLGTVAGIAAPRLVVPETAVAGATGVPMEAVLAAGLATLVGTAMLAETVVLGTPGAAMLATRPEVLQETATAGAEGMPMEAA</sequence>
<dbReference type="Proteomes" id="UP001593940">
    <property type="component" value="Unassembled WGS sequence"/>
</dbReference>
<evidence type="ECO:0000313" key="1">
    <source>
        <dbReference type="EMBL" id="MFC1459672.1"/>
    </source>
</evidence>
<proteinExistence type="predicted"/>
<gene>
    <name evidence="1" type="ORF">ACETIH_23835</name>
</gene>
<keyword evidence="2" id="KW-1185">Reference proteome</keyword>
<organism evidence="1 2">
    <name type="scientific">Microvirga arabica</name>
    <dbReference type="NCBI Taxonomy" id="1128671"/>
    <lineage>
        <taxon>Bacteria</taxon>
        <taxon>Pseudomonadati</taxon>
        <taxon>Pseudomonadota</taxon>
        <taxon>Alphaproteobacteria</taxon>
        <taxon>Hyphomicrobiales</taxon>
        <taxon>Methylobacteriaceae</taxon>
        <taxon>Microvirga</taxon>
    </lineage>
</organism>
<evidence type="ECO:0000313" key="2">
    <source>
        <dbReference type="Proteomes" id="UP001593940"/>
    </source>
</evidence>
<comment type="caution">
    <text evidence="1">The sequence shown here is derived from an EMBL/GenBank/DDBJ whole genome shotgun (WGS) entry which is preliminary data.</text>
</comment>